<sequence length="98" mass="10863">ADEKEKEFSGEEEESEQEPAQGKAQQRVRDGAAAGTAVSGEHEDKERRSFQGSKVISIWESAVEIAGESRTVQFIRIFRFIMALRTLVTSIFSTLKAG</sequence>
<dbReference type="EMBL" id="LSRX01000834">
    <property type="protein sequence ID" value="OLP87954.1"/>
    <property type="molecule type" value="Genomic_DNA"/>
</dbReference>
<evidence type="ECO:0000313" key="2">
    <source>
        <dbReference type="EMBL" id="OLP87954.1"/>
    </source>
</evidence>
<name>A0A1Q9CYE8_SYMMI</name>
<evidence type="ECO:0000313" key="3">
    <source>
        <dbReference type="Proteomes" id="UP000186817"/>
    </source>
</evidence>
<dbReference type="AlphaFoldDB" id="A0A1Q9CYE8"/>
<feature type="region of interest" description="Disordered" evidence="1">
    <location>
        <begin position="1"/>
        <end position="51"/>
    </location>
</feature>
<accession>A0A1Q9CYE8</accession>
<keyword evidence="3" id="KW-1185">Reference proteome</keyword>
<dbReference type="Proteomes" id="UP000186817">
    <property type="component" value="Unassembled WGS sequence"/>
</dbReference>
<protein>
    <submittedName>
        <fullName evidence="2">Uncharacterized protein</fullName>
    </submittedName>
</protein>
<feature type="non-terminal residue" evidence="2">
    <location>
        <position position="1"/>
    </location>
</feature>
<evidence type="ECO:0000256" key="1">
    <source>
        <dbReference type="SAM" id="MobiDB-lite"/>
    </source>
</evidence>
<organism evidence="2 3">
    <name type="scientific">Symbiodinium microadriaticum</name>
    <name type="common">Dinoflagellate</name>
    <name type="synonym">Zooxanthella microadriatica</name>
    <dbReference type="NCBI Taxonomy" id="2951"/>
    <lineage>
        <taxon>Eukaryota</taxon>
        <taxon>Sar</taxon>
        <taxon>Alveolata</taxon>
        <taxon>Dinophyceae</taxon>
        <taxon>Suessiales</taxon>
        <taxon>Symbiodiniaceae</taxon>
        <taxon>Symbiodinium</taxon>
    </lineage>
</organism>
<feature type="compositionally biased region" description="Basic and acidic residues" evidence="1">
    <location>
        <begin position="40"/>
        <end position="49"/>
    </location>
</feature>
<reference evidence="2 3" key="1">
    <citation type="submission" date="2016-02" db="EMBL/GenBank/DDBJ databases">
        <title>Genome analysis of coral dinoflagellate symbionts highlights evolutionary adaptations to a symbiotic lifestyle.</title>
        <authorList>
            <person name="Aranda M."/>
            <person name="Li Y."/>
            <person name="Liew Y.J."/>
            <person name="Baumgarten S."/>
            <person name="Simakov O."/>
            <person name="Wilson M."/>
            <person name="Piel J."/>
            <person name="Ashoor H."/>
            <person name="Bougouffa S."/>
            <person name="Bajic V.B."/>
            <person name="Ryu T."/>
            <person name="Ravasi T."/>
            <person name="Bayer T."/>
            <person name="Micklem G."/>
            <person name="Kim H."/>
            <person name="Bhak J."/>
            <person name="Lajeunesse T.C."/>
            <person name="Voolstra C.R."/>
        </authorList>
    </citation>
    <scope>NUCLEOTIDE SEQUENCE [LARGE SCALE GENOMIC DNA]</scope>
    <source>
        <strain evidence="2 3">CCMP2467</strain>
    </source>
</reference>
<proteinExistence type="predicted"/>
<comment type="caution">
    <text evidence="2">The sequence shown here is derived from an EMBL/GenBank/DDBJ whole genome shotgun (WGS) entry which is preliminary data.</text>
</comment>
<gene>
    <name evidence="2" type="ORF">AK812_SmicGene30767</name>
</gene>